<proteinExistence type="predicted"/>
<dbReference type="RefSeq" id="WP_176168138.1">
    <property type="nucleotide sequence ID" value="NZ_FVZE01000010.1"/>
</dbReference>
<dbReference type="AlphaFoldDB" id="A0A1U6ING9"/>
<name>A0A1U6ING9_9SPHN</name>
<dbReference type="Proteomes" id="UP000190989">
    <property type="component" value="Unassembled WGS sequence"/>
</dbReference>
<dbReference type="Gene3D" id="2.60.40.3940">
    <property type="match status" value="1"/>
</dbReference>
<evidence type="ECO:0000313" key="3">
    <source>
        <dbReference type="Proteomes" id="UP000190989"/>
    </source>
</evidence>
<dbReference type="InterPro" id="IPR054075">
    <property type="entry name" value="Gp53-like_C"/>
</dbReference>
<evidence type="ECO:0000259" key="1">
    <source>
        <dbReference type="Pfam" id="PF21882"/>
    </source>
</evidence>
<evidence type="ECO:0000313" key="2">
    <source>
        <dbReference type="EMBL" id="SLK09540.1"/>
    </source>
</evidence>
<keyword evidence="3" id="KW-1185">Reference proteome</keyword>
<organism evidence="2 3">
    <name type="scientific">Novosphingobium mathurense</name>
    <dbReference type="NCBI Taxonomy" id="428990"/>
    <lineage>
        <taxon>Bacteria</taxon>
        <taxon>Pseudomonadati</taxon>
        <taxon>Pseudomonadota</taxon>
        <taxon>Alphaproteobacteria</taxon>
        <taxon>Sphingomonadales</taxon>
        <taxon>Sphingomonadaceae</taxon>
        <taxon>Novosphingobium</taxon>
    </lineage>
</organism>
<sequence length="758" mass="78267">MGLTLIVTNAGRAALVNAANTGTAPVTIVEVGLTGTAVTPDPTATALPGEFKRISTLSGDVVADDTIHLIVRDETGDVFTVRSLALYLADGTLFAIYGQADVLVEKSAQALMLLAIDVQFADVDATELTFGDANFLNPPATTEQQGVVELSTLAEAIGGTSTSRVPAEKMVKDAVTAWLDARFGANNAGIWHPANDGAGSGLDADLLDGQQGSWYSNIPARLGYNPVQQGTGNGQLAGNVIKIGWSAASRLKATVDVTDQGNFVFDSHIYDVWRSSNDGAGSGLDADLLDGQQGSYYLPAGSYTAGDVRSKLLTVDGSGSGLDADLLDGYQGSAYVRAAVQNTFTSTQFFDVTGEQIVCKYAGVSSPSLIMRADGSNFYLLLSDAATEPSNSFNSLRPFVLNLATGAVEMRAGLNVLSSLTFNGATVWHGSNDGAGSGLDADLLDGLQGSAYARLDSTSRQDFNANILVGDAVAAGNEGGQIDVARAPSGSMISDPSIDVYADTFRMLAPFSGGTRTLTFSFSASGTVWHSGNDGSGSGLDADLLDGYHVSSLARLSAANTFSDVNVFSTLQKFTGGGLNGGIALQNSNGGRDWRVLQKDDGTFHLTDESAGASRFMITASGVAYFNSTGLAWHSGNDGSGSGLDADLLDGYQAAALAKVADFAADHSATGYQKLTGGLVMQWGRINLTTRPGYGVVTFPIAFSAAPFYVDSGCATEVGNADAQGNGPLPYGASATNMNVYNAAPGGGNAWWIAIGKV</sequence>
<feature type="domain" description="Putative tail fiber protein gp53-like C-terminal" evidence="1">
    <location>
        <begin position="674"/>
        <end position="756"/>
    </location>
</feature>
<reference evidence="3" key="1">
    <citation type="submission" date="2017-02" db="EMBL/GenBank/DDBJ databases">
        <authorList>
            <person name="Varghese N."/>
            <person name="Submissions S."/>
        </authorList>
    </citation>
    <scope>NUCLEOTIDE SEQUENCE [LARGE SCALE GENOMIC DNA]</scope>
    <source>
        <strain evidence="3">SM117</strain>
    </source>
</reference>
<dbReference type="EMBL" id="FVZE01000010">
    <property type="protein sequence ID" value="SLK09540.1"/>
    <property type="molecule type" value="Genomic_DNA"/>
</dbReference>
<gene>
    <name evidence="2" type="ORF">SAMN06295987_11014</name>
</gene>
<protein>
    <recommendedName>
        <fullName evidence="1">Putative tail fiber protein gp53-like C-terminal domain-containing protein</fullName>
    </recommendedName>
</protein>
<accession>A0A1U6ING9</accession>
<dbReference type="STRING" id="428990.SAMN06295987_11014"/>
<dbReference type="Pfam" id="PF21882">
    <property type="entry name" value="Gp53-like_C"/>
    <property type="match status" value="1"/>
</dbReference>